<dbReference type="AlphaFoldDB" id="A0A6P7LYX8"/>
<dbReference type="GeneID" id="114851397"/>
<dbReference type="PANTHER" id="PTHR11176:SF57">
    <property type="entry name" value="PROTEIN BOULE"/>
    <property type="match status" value="1"/>
</dbReference>
<dbReference type="GO" id="GO:0045948">
    <property type="term" value="P:positive regulation of translational initiation"/>
    <property type="evidence" value="ECO:0007669"/>
    <property type="project" value="TreeGrafter"/>
</dbReference>
<dbReference type="RefSeq" id="XP_028999098.1">
    <property type="nucleotide sequence ID" value="XM_029143265.3"/>
</dbReference>
<evidence type="ECO:0000256" key="1">
    <source>
        <dbReference type="ARBA" id="ARBA00022884"/>
    </source>
</evidence>
<evidence type="ECO:0000256" key="2">
    <source>
        <dbReference type="PROSITE-ProRule" id="PRU00176"/>
    </source>
</evidence>
<protein>
    <submittedName>
        <fullName evidence="5">Protein boule-like</fullName>
    </submittedName>
</protein>
<dbReference type="Gene3D" id="3.30.70.330">
    <property type="match status" value="1"/>
</dbReference>
<dbReference type="OrthoDB" id="762982at2759"/>
<dbReference type="SUPFAM" id="SSF54928">
    <property type="entry name" value="RNA-binding domain, RBD"/>
    <property type="match status" value="1"/>
</dbReference>
<keyword evidence="1 2" id="KW-0694">RNA-binding</keyword>
<dbReference type="SMART" id="SM00360">
    <property type="entry name" value="RRM"/>
    <property type="match status" value="1"/>
</dbReference>
<dbReference type="InterPro" id="IPR000504">
    <property type="entry name" value="RRM_dom"/>
</dbReference>
<dbReference type="GO" id="GO:0008494">
    <property type="term" value="F:translation activator activity"/>
    <property type="evidence" value="ECO:0007669"/>
    <property type="project" value="TreeGrafter"/>
</dbReference>
<gene>
    <name evidence="5" type="primary">LOC114851397</name>
</gene>
<proteinExistence type="predicted"/>
<evidence type="ECO:0000313" key="5">
    <source>
        <dbReference type="RefSeq" id="XP_028999098.1"/>
    </source>
</evidence>
<dbReference type="PANTHER" id="PTHR11176">
    <property type="entry name" value="BOULE-RELATED"/>
    <property type="match status" value="1"/>
</dbReference>
<dbReference type="Pfam" id="PF00076">
    <property type="entry name" value="RRM_1"/>
    <property type="match status" value="1"/>
</dbReference>
<sequence length="264" mass="30141">MAAFKERPQNGSFATCTCPPQTYTYSLTHRSSSQSGSAAINPLQIFVAGFGYKTCERDLQDYFSPFGTVREVKIVVDSWGYSKGYGFITFATEEAVLKVLVHADRLYYRDRKLSIRQAIYRQALPYNNRVREAYYNTSVDPSTSHEPMSKATSTRFFYTYYNGEAYFFSPSTNPPAHHWLNPPPEPSLQSHGVDNQQSAYYYNQPPVSSSPFTFSQQSEYVNQSADGGSINPLPFTDVPAENVLFPHSWAYLNPKYRRDVYQYP</sequence>
<accession>A0A6P7LYX8</accession>
<dbReference type="Proteomes" id="UP000515150">
    <property type="component" value="Chromosome 2"/>
</dbReference>
<name>A0A6P7LYX8_BETSP</name>
<dbReference type="GO" id="GO:0003730">
    <property type="term" value="F:mRNA 3'-UTR binding"/>
    <property type="evidence" value="ECO:0007669"/>
    <property type="project" value="TreeGrafter"/>
</dbReference>
<dbReference type="KEGG" id="bspl:114851397"/>
<reference evidence="5" key="1">
    <citation type="submission" date="2025-08" db="UniProtKB">
        <authorList>
            <consortium name="RefSeq"/>
        </authorList>
    </citation>
    <scope>IDENTIFICATION</scope>
</reference>
<dbReference type="GO" id="GO:0005737">
    <property type="term" value="C:cytoplasm"/>
    <property type="evidence" value="ECO:0007669"/>
    <property type="project" value="TreeGrafter"/>
</dbReference>
<feature type="domain" description="RRM" evidence="3">
    <location>
        <begin position="43"/>
        <end position="120"/>
    </location>
</feature>
<dbReference type="GO" id="GO:0070935">
    <property type="term" value="P:3'-UTR-mediated mRNA stabilization"/>
    <property type="evidence" value="ECO:0007669"/>
    <property type="project" value="TreeGrafter"/>
</dbReference>
<dbReference type="InterPro" id="IPR012677">
    <property type="entry name" value="Nucleotide-bd_a/b_plait_sf"/>
</dbReference>
<dbReference type="InterPro" id="IPR035979">
    <property type="entry name" value="RBD_domain_sf"/>
</dbReference>
<evidence type="ECO:0000259" key="3">
    <source>
        <dbReference type="PROSITE" id="PS50102"/>
    </source>
</evidence>
<keyword evidence="4" id="KW-1185">Reference proteome</keyword>
<evidence type="ECO:0000313" key="4">
    <source>
        <dbReference type="Proteomes" id="UP000515150"/>
    </source>
</evidence>
<dbReference type="InParanoid" id="A0A6P7LYX8"/>
<dbReference type="PROSITE" id="PS50102">
    <property type="entry name" value="RRM"/>
    <property type="match status" value="1"/>
</dbReference>
<organism evidence="4 5">
    <name type="scientific">Betta splendens</name>
    <name type="common">Siamese fighting fish</name>
    <dbReference type="NCBI Taxonomy" id="158456"/>
    <lineage>
        <taxon>Eukaryota</taxon>
        <taxon>Metazoa</taxon>
        <taxon>Chordata</taxon>
        <taxon>Craniata</taxon>
        <taxon>Vertebrata</taxon>
        <taxon>Euteleostomi</taxon>
        <taxon>Actinopterygii</taxon>
        <taxon>Neopterygii</taxon>
        <taxon>Teleostei</taxon>
        <taxon>Neoteleostei</taxon>
        <taxon>Acanthomorphata</taxon>
        <taxon>Anabantaria</taxon>
        <taxon>Anabantiformes</taxon>
        <taxon>Anabantoidei</taxon>
        <taxon>Osphronemidae</taxon>
        <taxon>Betta</taxon>
    </lineage>
</organism>